<keyword evidence="7" id="KW-0053">Apoptosis</keyword>
<keyword evidence="5" id="KW-0472">Membrane</keyword>
<evidence type="ECO:0000256" key="6">
    <source>
        <dbReference type="ARBA" id="ARBA00022490"/>
    </source>
</evidence>
<feature type="compositionally biased region" description="Polar residues" evidence="8">
    <location>
        <begin position="1073"/>
        <end position="1093"/>
    </location>
</feature>
<proteinExistence type="inferred from homology"/>
<dbReference type="PANTHER" id="PTHR13008">
    <property type="entry name" value="MAP-KINASE ACTIVATING DEATH DOMAIN PROTEIN MADD /DENN/AEX-3 C.ELEGANS"/>
    <property type="match status" value="1"/>
</dbReference>
<feature type="region of interest" description="Disordered" evidence="8">
    <location>
        <begin position="571"/>
        <end position="654"/>
    </location>
</feature>
<reference evidence="10" key="1">
    <citation type="submission" date="2024-06" db="EMBL/GenBank/DDBJ databases">
        <authorList>
            <person name="Liu X."/>
            <person name="Lenzi L."/>
            <person name="Haldenby T S."/>
            <person name="Uol C."/>
        </authorList>
    </citation>
    <scope>NUCLEOTIDE SEQUENCE</scope>
</reference>
<dbReference type="InterPro" id="IPR056574">
    <property type="entry name" value="Death_MADD"/>
</dbReference>
<evidence type="ECO:0000256" key="3">
    <source>
        <dbReference type="ARBA" id="ARBA00005978"/>
    </source>
</evidence>
<dbReference type="InterPro" id="IPR005113">
    <property type="entry name" value="uDENN_dom"/>
</dbReference>
<dbReference type="InterPro" id="IPR037516">
    <property type="entry name" value="Tripartite_DENN"/>
</dbReference>
<dbReference type="Gene3D" id="3.40.50.11500">
    <property type="match status" value="1"/>
</dbReference>
<dbReference type="SMART" id="SM00800">
    <property type="entry name" value="uDENN"/>
    <property type="match status" value="1"/>
</dbReference>
<evidence type="ECO:0000256" key="1">
    <source>
        <dbReference type="ARBA" id="ARBA00004236"/>
    </source>
</evidence>
<evidence type="ECO:0000256" key="8">
    <source>
        <dbReference type="SAM" id="MobiDB-lite"/>
    </source>
</evidence>
<dbReference type="PANTHER" id="PTHR13008:SF7">
    <property type="entry name" value="MAP KINASE-ACTIVATING DEATH DOMAIN PROTEIN"/>
    <property type="match status" value="1"/>
</dbReference>
<evidence type="ECO:0000256" key="5">
    <source>
        <dbReference type="ARBA" id="ARBA00022475"/>
    </source>
</evidence>
<accession>A0AAV2U1J1</accession>
<dbReference type="GO" id="GO:0042981">
    <property type="term" value="P:regulation of apoptotic process"/>
    <property type="evidence" value="ECO:0007669"/>
    <property type="project" value="TreeGrafter"/>
</dbReference>
<sequence length="1384" mass="154239">MVLSSYPQNSPPRLLDYLLIVGAKEKSQAEQDRCPSVILRCYPQVNHNDFELPKDVACFCQPDGCICVSGAPTGSVSTMDVTSFIFALKDKDSGSVRYGISLNFFRRVYLNSEVISANPLDVRGDAERKPASEQHTKSLVSLCLISHHPFFSKFRQCLYAFKRLLESSQRLLNRVQSNSDGLIWSLLTEPSKIISGPASLPARRIVNEIEVWIMRLLSAPSPLPGRSCVYLSILPDSIEKPLLFAFPNKNRLTLVDFPLHLPLELLGVENCLKVLTAIMLEQKVILQSRDYNSLTMCVLAFTAILYPLQYMFPVIPLLPNSLDGGENLLLSPTPYLIGIPATFLAQKRNFLIPPDVWLVDLDTNKIMGSPTIEPIPPLPLEEGRQLMEHLEKTLAGISAVPVPNTNGQIAIAPEDIDAVDVATRVAMVRFFNSANVLANLSEHTRTIRLYPQPVVAFQYFSFLRSRQSITPFIQRLAKTQAVEFLSEWSLYPENEVFQRIYAGISDPAQIGDKAKWFASSLPQINFPVWNANFYVGLTNAINNEDANPNGDVTISPELANCTELIDPSSIYCPPRTSEEQLKGAMKPRASIRRRKKLRPTDTTGSENLSTSADRDKSLSFSAAEASFDLDPSSKVSGENGSLDSSSSSDMDDNDIWDLKDINASLEQDTRAPTDLEGHEQSSHEASVGTVEAHGLQSSNAVIDQSVPANGQVIRDRTSAPTEVDNNPADEASFRDEKEQNYGGGEEENEGDDEMEETSVGKYLLTNLGDNLADAADHASSALSGLFDTQRKLVKRSGRFARKVMGELKHETPDSTNSEPVTVEDGGPDGPKSKLASSATKFVSRFNPAKKLFMFGGQDEEGRTGEGDYSQMMNTDPEQSANSQEFLRNVVLCAMKGRGLSMTAGNRLRELLCDENYRSYMISKIIMCFPREFFDPEEPVADMAIPGQAVYRVLTQLLHFMIRGLEQTCTNHGIGGLASAMTMLEICHTHFVELIPEETKASQNPKNEVDIMRSLKTGFGAKLTGQVAGLFSKANRIIQPNEPKPSDTPQSGSSLTNSTEAMNATESYDRLNATQSNHQQPVQSSGVVTASDESPSLHHSRKNSAVHEISRKTRRSNSYRFVQDHLLHIGHRNGSPNCGDQGLSVTVPDRLYLYESLTTQKDRSKVWDHMQFWEDTFFDTVAQERDILGMDQSPMEMLEKFATLSPAEKKMLQTQEDRILSTILRNLIAFMVMMKVEKRAICTRVRRIQARCRLGAYFSGALSNLLDQLEYLEGNGIDLKPTMTKFPHVQSFEVRRYSSTIEDLQMFEIYPGCILIRDCNGAVAAHWAYRDDLTDFQFQPDKNAVQLTVLTNGVPQLEVYQSDRAKHIYQALSLAWEKSKSRRPH</sequence>
<keyword evidence="6" id="KW-0963">Cytoplasm</keyword>
<gene>
    <name evidence="10" type="ORF">CDAUBV1_LOCUS16598</name>
</gene>
<feature type="compositionally biased region" description="Polar residues" evidence="8">
    <location>
        <begin position="600"/>
        <end position="611"/>
    </location>
</feature>
<comment type="similarity">
    <text evidence="3">Belongs to the MADD family.</text>
</comment>
<evidence type="ECO:0000259" key="9">
    <source>
        <dbReference type="PROSITE" id="PS50211"/>
    </source>
</evidence>
<evidence type="ECO:0000256" key="7">
    <source>
        <dbReference type="ARBA" id="ARBA00022703"/>
    </source>
</evidence>
<dbReference type="SMART" id="SM00799">
    <property type="entry name" value="DENN"/>
    <property type="match status" value="1"/>
</dbReference>
<dbReference type="Pfam" id="PF23629">
    <property type="entry name" value="Death_MADD"/>
    <property type="match status" value="1"/>
</dbReference>
<feature type="compositionally biased region" description="Polar residues" evidence="8">
    <location>
        <begin position="1046"/>
        <end position="1060"/>
    </location>
</feature>
<organism evidence="10 11">
    <name type="scientific">Calicophoron daubneyi</name>
    <name type="common">Rumen fluke</name>
    <name type="synonym">Paramphistomum daubneyi</name>
    <dbReference type="NCBI Taxonomy" id="300641"/>
    <lineage>
        <taxon>Eukaryota</taxon>
        <taxon>Metazoa</taxon>
        <taxon>Spiralia</taxon>
        <taxon>Lophotrochozoa</taxon>
        <taxon>Platyhelminthes</taxon>
        <taxon>Trematoda</taxon>
        <taxon>Digenea</taxon>
        <taxon>Plagiorchiida</taxon>
        <taxon>Pronocephalata</taxon>
        <taxon>Paramphistomoidea</taxon>
        <taxon>Paramphistomidae</taxon>
        <taxon>Calicophoron</taxon>
    </lineage>
</organism>
<dbReference type="InterPro" id="IPR001194">
    <property type="entry name" value="cDENN_dom"/>
</dbReference>
<feature type="region of interest" description="Disordered" evidence="8">
    <location>
        <begin position="807"/>
        <end position="835"/>
    </location>
</feature>
<comment type="subcellular location">
    <subcellularLocation>
        <location evidence="1">Cell membrane</location>
    </subcellularLocation>
    <subcellularLocation>
        <location evidence="2">Cytoplasm</location>
    </subcellularLocation>
</comment>
<dbReference type="InterPro" id="IPR005112">
    <property type="entry name" value="dDENN_dom"/>
</dbReference>
<feature type="region of interest" description="Disordered" evidence="8">
    <location>
        <begin position="671"/>
        <end position="691"/>
    </location>
</feature>
<dbReference type="InterPro" id="IPR043153">
    <property type="entry name" value="DENN_C"/>
</dbReference>
<dbReference type="GO" id="GO:0032483">
    <property type="term" value="P:regulation of Rab protein signal transduction"/>
    <property type="evidence" value="ECO:0007669"/>
    <property type="project" value="TreeGrafter"/>
</dbReference>
<evidence type="ECO:0000256" key="2">
    <source>
        <dbReference type="ARBA" id="ARBA00004496"/>
    </source>
</evidence>
<dbReference type="Pfam" id="PF03456">
    <property type="entry name" value="uDENN"/>
    <property type="match status" value="1"/>
</dbReference>
<keyword evidence="5" id="KW-1003">Cell membrane</keyword>
<dbReference type="Proteomes" id="UP001497525">
    <property type="component" value="Unassembled WGS sequence"/>
</dbReference>
<feature type="domain" description="UDENN" evidence="9">
    <location>
        <begin position="16"/>
        <end position="496"/>
    </location>
</feature>
<name>A0AAV2U1J1_CALDB</name>
<feature type="compositionally biased region" description="Basic and acidic residues" evidence="8">
    <location>
        <begin position="671"/>
        <end position="682"/>
    </location>
</feature>
<evidence type="ECO:0000256" key="4">
    <source>
        <dbReference type="ARBA" id="ARBA00017868"/>
    </source>
</evidence>
<feature type="region of interest" description="Disordered" evidence="8">
    <location>
        <begin position="1034"/>
        <end position="1060"/>
    </location>
</feature>
<dbReference type="GO" id="GO:0005085">
    <property type="term" value="F:guanyl-nucleotide exchange factor activity"/>
    <property type="evidence" value="ECO:0007669"/>
    <property type="project" value="TreeGrafter"/>
</dbReference>
<evidence type="ECO:0000313" key="10">
    <source>
        <dbReference type="EMBL" id="CAL5141345.1"/>
    </source>
</evidence>
<dbReference type="GO" id="GO:0005886">
    <property type="term" value="C:plasma membrane"/>
    <property type="evidence" value="ECO:0007669"/>
    <property type="project" value="UniProtKB-SubCell"/>
</dbReference>
<protein>
    <recommendedName>
        <fullName evidence="4">MAP kinase-activating death domain protein</fullName>
    </recommendedName>
</protein>
<feature type="region of interest" description="Disordered" evidence="8">
    <location>
        <begin position="1073"/>
        <end position="1113"/>
    </location>
</feature>
<dbReference type="Pfam" id="PF02141">
    <property type="entry name" value="DENN"/>
    <property type="match status" value="1"/>
</dbReference>
<dbReference type="InterPro" id="IPR039980">
    <property type="entry name" value="MADD"/>
</dbReference>
<dbReference type="SMART" id="SM00801">
    <property type="entry name" value="dDENN"/>
    <property type="match status" value="1"/>
</dbReference>
<dbReference type="EMBL" id="CAXLJL010000856">
    <property type="protein sequence ID" value="CAL5141345.1"/>
    <property type="molecule type" value="Genomic_DNA"/>
</dbReference>
<feature type="region of interest" description="Disordered" evidence="8">
    <location>
        <begin position="715"/>
        <end position="757"/>
    </location>
</feature>
<dbReference type="PROSITE" id="PS50211">
    <property type="entry name" value="DENN"/>
    <property type="match status" value="1"/>
</dbReference>
<comment type="caution">
    <text evidence="10">The sequence shown here is derived from an EMBL/GenBank/DDBJ whole genome shotgun (WGS) entry which is preliminary data.</text>
</comment>
<dbReference type="GO" id="GO:0006915">
    <property type="term" value="P:apoptotic process"/>
    <property type="evidence" value="ECO:0007669"/>
    <property type="project" value="UniProtKB-KW"/>
</dbReference>
<dbReference type="FunFam" id="3.40.50.11500:FF:000010">
    <property type="entry name" value="Protein CBR-AEX-3"/>
    <property type="match status" value="1"/>
</dbReference>
<evidence type="ECO:0000313" key="11">
    <source>
        <dbReference type="Proteomes" id="UP001497525"/>
    </source>
</evidence>
<dbReference type="Gene3D" id="3.30.450.200">
    <property type="match status" value="1"/>
</dbReference>
<feature type="compositionally biased region" description="Acidic residues" evidence="8">
    <location>
        <begin position="744"/>
        <end position="756"/>
    </location>
</feature>
<dbReference type="GO" id="GO:0005829">
    <property type="term" value="C:cytosol"/>
    <property type="evidence" value="ECO:0007669"/>
    <property type="project" value="TreeGrafter"/>
</dbReference>